<dbReference type="InterPro" id="IPR000835">
    <property type="entry name" value="HTH_MarR-typ"/>
</dbReference>
<accession>A0A9D1LF90</accession>
<evidence type="ECO:0000256" key="1">
    <source>
        <dbReference type="ARBA" id="ARBA00023015"/>
    </source>
</evidence>
<sequence>MKTTEYLNCMRCIVKLHESMLKVVCRRYDLSNTQAAVISFLCNNPDKNTAAQISQLRMLSKGNISTAVDGLVEKGLMDRQTDTYDRRSLRLCLLPAAEPIVRDVRQVFDDLFAELTDGFTRAELRQFHALTLRLEDNAYVAMRRRKRHG</sequence>
<dbReference type="PROSITE" id="PS50995">
    <property type="entry name" value="HTH_MARR_2"/>
    <property type="match status" value="1"/>
</dbReference>
<evidence type="ECO:0000256" key="3">
    <source>
        <dbReference type="ARBA" id="ARBA00023163"/>
    </source>
</evidence>
<gene>
    <name evidence="5" type="ORF">IAC53_08565</name>
</gene>
<protein>
    <submittedName>
        <fullName evidence="5">MarR family transcriptional regulator</fullName>
    </submittedName>
</protein>
<dbReference type="PANTHER" id="PTHR42756">
    <property type="entry name" value="TRANSCRIPTIONAL REGULATOR, MARR"/>
    <property type="match status" value="1"/>
</dbReference>
<dbReference type="SMART" id="SM00347">
    <property type="entry name" value="HTH_MARR"/>
    <property type="match status" value="1"/>
</dbReference>
<evidence type="ECO:0000259" key="4">
    <source>
        <dbReference type="PROSITE" id="PS50995"/>
    </source>
</evidence>
<dbReference type="InterPro" id="IPR036388">
    <property type="entry name" value="WH-like_DNA-bd_sf"/>
</dbReference>
<dbReference type="GO" id="GO:0003677">
    <property type="term" value="F:DNA binding"/>
    <property type="evidence" value="ECO:0007669"/>
    <property type="project" value="UniProtKB-KW"/>
</dbReference>
<dbReference type="PANTHER" id="PTHR42756:SF1">
    <property type="entry name" value="TRANSCRIPTIONAL REPRESSOR OF EMRAB OPERON"/>
    <property type="match status" value="1"/>
</dbReference>
<name>A0A9D1LF90_9FIRM</name>
<evidence type="ECO:0000256" key="2">
    <source>
        <dbReference type="ARBA" id="ARBA00023125"/>
    </source>
</evidence>
<dbReference type="InterPro" id="IPR036390">
    <property type="entry name" value="WH_DNA-bd_sf"/>
</dbReference>
<evidence type="ECO:0000313" key="6">
    <source>
        <dbReference type="Proteomes" id="UP000824071"/>
    </source>
</evidence>
<comment type="caution">
    <text evidence="5">The sequence shown here is derived from an EMBL/GenBank/DDBJ whole genome shotgun (WGS) entry which is preliminary data.</text>
</comment>
<reference evidence="5" key="2">
    <citation type="journal article" date="2021" name="PeerJ">
        <title>Extensive microbial diversity within the chicken gut microbiome revealed by metagenomics and culture.</title>
        <authorList>
            <person name="Gilroy R."/>
            <person name="Ravi A."/>
            <person name="Getino M."/>
            <person name="Pursley I."/>
            <person name="Horton D.L."/>
            <person name="Alikhan N.F."/>
            <person name="Baker D."/>
            <person name="Gharbi K."/>
            <person name="Hall N."/>
            <person name="Watson M."/>
            <person name="Adriaenssens E.M."/>
            <person name="Foster-Nyarko E."/>
            <person name="Jarju S."/>
            <person name="Secka A."/>
            <person name="Antonio M."/>
            <person name="Oren A."/>
            <person name="Chaudhuri R.R."/>
            <person name="La Ragione R."/>
            <person name="Hildebrand F."/>
            <person name="Pallen M.J."/>
        </authorList>
    </citation>
    <scope>NUCLEOTIDE SEQUENCE</scope>
    <source>
        <strain evidence="5">ChiGjej1B1-19959</strain>
    </source>
</reference>
<keyword evidence="3" id="KW-0804">Transcription</keyword>
<dbReference type="AlphaFoldDB" id="A0A9D1LF90"/>
<dbReference type="Proteomes" id="UP000824071">
    <property type="component" value="Unassembled WGS sequence"/>
</dbReference>
<dbReference type="EMBL" id="DVMW01000049">
    <property type="protein sequence ID" value="HIU36641.1"/>
    <property type="molecule type" value="Genomic_DNA"/>
</dbReference>
<dbReference type="SUPFAM" id="SSF46785">
    <property type="entry name" value="Winged helix' DNA-binding domain"/>
    <property type="match status" value="1"/>
</dbReference>
<dbReference type="Gene3D" id="1.10.10.10">
    <property type="entry name" value="Winged helix-like DNA-binding domain superfamily/Winged helix DNA-binding domain"/>
    <property type="match status" value="1"/>
</dbReference>
<keyword evidence="1" id="KW-0805">Transcription regulation</keyword>
<dbReference type="GO" id="GO:0003700">
    <property type="term" value="F:DNA-binding transcription factor activity"/>
    <property type="evidence" value="ECO:0007669"/>
    <property type="project" value="InterPro"/>
</dbReference>
<organism evidence="5 6">
    <name type="scientific">Candidatus Fimenecus excrementigallinarum</name>
    <dbReference type="NCBI Taxonomy" id="2840816"/>
    <lineage>
        <taxon>Bacteria</taxon>
        <taxon>Bacillati</taxon>
        <taxon>Bacillota</taxon>
        <taxon>Clostridia</taxon>
        <taxon>Candidatus Fimenecus</taxon>
    </lineage>
</organism>
<feature type="domain" description="HTH marR-type" evidence="4">
    <location>
        <begin position="1"/>
        <end position="136"/>
    </location>
</feature>
<reference evidence="5" key="1">
    <citation type="submission" date="2020-10" db="EMBL/GenBank/DDBJ databases">
        <authorList>
            <person name="Gilroy R."/>
        </authorList>
    </citation>
    <scope>NUCLEOTIDE SEQUENCE</scope>
    <source>
        <strain evidence="5">ChiGjej1B1-19959</strain>
    </source>
</reference>
<keyword evidence="2" id="KW-0238">DNA-binding</keyword>
<proteinExistence type="predicted"/>
<evidence type="ECO:0000313" key="5">
    <source>
        <dbReference type="EMBL" id="HIU36641.1"/>
    </source>
</evidence>
<dbReference type="Pfam" id="PF12802">
    <property type="entry name" value="MarR_2"/>
    <property type="match status" value="1"/>
</dbReference>
<dbReference type="PRINTS" id="PR00598">
    <property type="entry name" value="HTHMARR"/>
</dbReference>